<name>A0AAF3J3U1_9BILA</name>
<evidence type="ECO:0000256" key="2">
    <source>
        <dbReference type="ARBA" id="ARBA00011901"/>
    </source>
</evidence>
<evidence type="ECO:0000313" key="7">
    <source>
        <dbReference type="WBParaSite" id="MBELARI_LOCUS14471"/>
    </source>
</evidence>
<evidence type="ECO:0000256" key="1">
    <source>
        <dbReference type="ARBA" id="ARBA00001561"/>
    </source>
</evidence>
<protein>
    <recommendedName>
        <fullName evidence="2">N-acetylmuramoyl-L-alanine amidase</fullName>
        <ecNumber evidence="2">3.5.1.28</ecNumber>
    </recommendedName>
</protein>
<dbReference type="Gene3D" id="3.40.80.10">
    <property type="entry name" value="Peptidoglycan recognition protein-like"/>
    <property type="match status" value="1"/>
</dbReference>
<evidence type="ECO:0000259" key="5">
    <source>
        <dbReference type="Pfam" id="PF01510"/>
    </source>
</evidence>
<dbReference type="GO" id="GO:0008745">
    <property type="term" value="F:N-acetylmuramoyl-L-alanine amidase activity"/>
    <property type="evidence" value="ECO:0007669"/>
    <property type="project" value="UniProtKB-EC"/>
</dbReference>
<dbReference type="WBParaSite" id="MBELARI_LOCUS14471">
    <property type="protein sequence ID" value="MBELARI_LOCUS14471"/>
    <property type="gene ID" value="MBELARI_LOCUS14471"/>
</dbReference>
<reference evidence="7" key="1">
    <citation type="submission" date="2024-02" db="UniProtKB">
        <authorList>
            <consortium name="WormBaseParasite"/>
        </authorList>
    </citation>
    <scope>IDENTIFICATION</scope>
</reference>
<sequence>MGPKFQDYYSIFCGLGQQFSMETKRFRNTRDKTIIVLHDTETGSLQETIAALEDEGLSVTYIVDIDGQVYQYVRDSRRAWHAGSGIWRGDGQLWKDLWTSKMTYENQSKVLLNATIKDDNLKTQVQQLLYNHGYGTVNVGDPYDSTTKGKVTTAMAIQSFNRKFCPEVVLS</sequence>
<dbReference type="GO" id="GO:0071555">
    <property type="term" value="P:cell wall organization"/>
    <property type="evidence" value="ECO:0007669"/>
    <property type="project" value="UniProtKB-KW"/>
</dbReference>
<evidence type="ECO:0000256" key="4">
    <source>
        <dbReference type="ARBA" id="ARBA00023316"/>
    </source>
</evidence>
<dbReference type="Pfam" id="PF01510">
    <property type="entry name" value="Amidase_2"/>
    <property type="match status" value="1"/>
</dbReference>
<keyword evidence="6" id="KW-1185">Reference proteome</keyword>
<dbReference type="InterPro" id="IPR036505">
    <property type="entry name" value="Amidase/PGRP_sf"/>
</dbReference>
<dbReference type="GO" id="GO:0009254">
    <property type="term" value="P:peptidoglycan turnover"/>
    <property type="evidence" value="ECO:0007669"/>
    <property type="project" value="TreeGrafter"/>
</dbReference>
<evidence type="ECO:0000256" key="3">
    <source>
        <dbReference type="ARBA" id="ARBA00022801"/>
    </source>
</evidence>
<accession>A0AAF3J3U1</accession>
<dbReference type="EC" id="3.5.1.28" evidence="2"/>
<dbReference type="AlphaFoldDB" id="A0AAF3J3U1"/>
<feature type="domain" description="N-acetylmuramoyl-L-alanine amidase" evidence="5">
    <location>
        <begin position="33"/>
        <end position="84"/>
    </location>
</feature>
<dbReference type="GO" id="GO:0019867">
    <property type="term" value="C:outer membrane"/>
    <property type="evidence" value="ECO:0007669"/>
    <property type="project" value="TreeGrafter"/>
</dbReference>
<dbReference type="Proteomes" id="UP000887575">
    <property type="component" value="Unassembled WGS sequence"/>
</dbReference>
<keyword evidence="3" id="KW-0378">Hydrolase</keyword>
<keyword evidence="4" id="KW-0961">Cell wall biogenesis/degradation</keyword>
<organism evidence="6 7">
    <name type="scientific">Mesorhabditis belari</name>
    <dbReference type="NCBI Taxonomy" id="2138241"/>
    <lineage>
        <taxon>Eukaryota</taxon>
        <taxon>Metazoa</taxon>
        <taxon>Ecdysozoa</taxon>
        <taxon>Nematoda</taxon>
        <taxon>Chromadorea</taxon>
        <taxon>Rhabditida</taxon>
        <taxon>Rhabditina</taxon>
        <taxon>Rhabditomorpha</taxon>
        <taxon>Rhabditoidea</taxon>
        <taxon>Rhabditidae</taxon>
        <taxon>Mesorhabditinae</taxon>
        <taxon>Mesorhabditis</taxon>
    </lineage>
</organism>
<proteinExistence type="predicted"/>
<dbReference type="InterPro" id="IPR051206">
    <property type="entry name" value="NAMLAA_amidase_2"/>
</dbReference>
<dbReference type="PANTHER" id="PTHR30417:SF1">
    <property type="entry name" value="N-ACETYLMURAMOYL-L-ALANINE AMIDASE AMID"/>
    <property type="match status" value="1"/>
</dbReference>
<dbReference type="GO" id="GO:0009253">
    <property type="term" value="P:peptidoglycan catabolic process"/>
    <property type="evidence" value="ECO:0007669"/>
    <property type="project" value="InterPro"/>
</dbReference>
<dbReference type="SUPFAM" id="SSF55846">
    <property type="entry name" value="N-acetylmuramoyl-L-alanine amidase-like"/>
    <property type="match status" value="1"/>
</dbReference>
<dbReference type="InterPro" id="IPR002502">
    <property type="entry name" value="Amidase_domain"/>
</dbReference>
<dbReference type="PANTHER" id="PTHR30417">
    <property type="entry name" value="N-ACETYLMURAMOYL-L-ALANINE AMIDASE AMID"/>
    <property type="match status" value="1"/>
</dbReference>
<comment type="catalytic activity">
    <reaction evidence="1">
        <text>Hydrolyzes the link between N-acetylmuramoyl residues and L-amino acid residues in certain cell-wall glycopeptides.</text>
        <dbReference type="EC" id="3.5.1.28"/>
    </reaction>
</comment>
<evidence type="ECO:0000313" key="6">
    <source>
        <dbReference type="Proteomes" id="UP000887575"/>
    </source>
</evidence>